<evidence type="ECO:0000256" key="1">
    <source>
        <dbReference type="ARBA" id="ARBA00004651"/>
    </source>
</evidence>
<feature type="transmembrane region" description="Helical" evidence="8">
    <location>
        <begin position="223"/>
        <end position="242"/>
    </location>
</feature>
<keyword evidence="3" id="KW-0813">Transport</keyword>
<evidence type="ECO:0000256" key="8">
    <source>
        <dbReference type="RuleBase" id="RU363041"/>
    </source>
</evidence>
<dbReference type="GO" id="GO:0005886">
    <property type="term" value="C:plasma membrane"/>
    <property type="evidence" value="ECO:0007669"/>
    <property type="project" value="UniProtKB-SubCell"/>
</dbReference>
<feature type="transmembrane region" description="Helical" evidence="8">
    <location>
        <begin position="173"/>
        <end position="192"/>
    </location>
</feature>
<proteinExistence type="inferred from homology"/>
<comment type="caution">
    <text evidence="9">The sequence shown here is derived from an EMBL/GenBank/DDBJ whole genome shotgun (WGS) entry which is preliminary data.</text>
</comment>
<feature type="transmembrane region" description="Helical" evidence="8">
    <location>
        <begin position="198"/>
        <end position="216"/>
    </location>
</feature>
<name>A0A235FCC0_9BACL</name>
<dbReference type="PANTHER" id="PTHR30269:SF0">
    <property type="entry name" value="MEMBRANE TRANSPORTER PROTEIN YFCA-RELATED"/>
    <property type="match status" value="1"/>
</dbReference>
<reference evidence="9 10" key="1">
    <citation type="submission" date="2017-07" db="EMBL/GenBank/DDBJ databases">
        <title>Fictibacillus sp. nov. GDSW-R2A3 Genome sequencing and assembly.</title>
        <authorList>
            <person name="Mayilraj S."/>
        </authorList>
    </citation>
    <scope>NUCLEOTIDE SEQUENCE [LARGE SCALE GENOMIC DNA]</scope>
    <source>
        <strain evidence="9 10">GDSW-R2A3</strain>
    </source>
</reference>
<dbReference type="InterPro" id="IPR052017">
    <property type="entry name" value="TSUP"/>
</dbReference>
<evidence type="ECO:0000313" key="9">
    <source>
        <dbReference type="EMBL" id="OYD59020.1"/>
    </source>
</evidence>
<evidence type="ECO:0000256" key="4">
    <source>
        <dbReference type="ARBA" id="ARBA00022475"/>
    </source>
</evidence>
<keyword evidence="6 8" id="KW-1133">Transmembrane helix</keyword>
<comment type="similarity">
    <text evidence="2 8">Belongs to the 4-toluene sulfonate uptake permease (TSUP) (TC 2.A.102) family.</text>
</comment>
<keyword evidence="10" id="KW-1185">Reference proteome</keyword>
<evidence type="ECO:0000313" key="10">
    <source>
        <dbReference type="Proteomes" id="UP000215059"/>
    </source>
</evidence>
<evidence type="ECO:0000256" key="2">
    <source>
        <dbReference type="ARBA" id="ARBA00009142"/>
    </source>
</evidence>
<accession>A0A235FCC0</accession>
<dbReference type="OrthoDB" id="554695at2"/>
<keyword evidence="7 8" id="KW-0472">Membrane</keyword>
<dbReference type="AlphaFoldDB" id="A0A235FCC0"/>
<evidence type="ECO:0000256" key="5">
    <source>
        <dbReference type="ARBA" id="ARBA00022692"/>
    </source>
</evidence>
<feature type="transmembrane region" description="Helical" evidence="8">
    <location>
        <begin position="96"/>
        <end position="114"/>
    </location>
</feature>
<evidence type="ECO:0000256" key="6">
    <source>
        <dbReference type="ARBA" id="ARBA00022989"/>
    </source>
</evidence>
<keyword evidence="4 8" id="KW-1003">Cell membrane</keyword>
<dbReference type="EMBL" id="NOII01000001">
    <property type="protein sequence ID" value="OYD59020.1"/>
    <property type="molecule type" value="Genomic_DNA"/>
</dbReference>
<organism evidence="9 10">
    <name type="scientific">Fictibacillus aquaticus</name>
    <dbReference type="NCBI Taxonomy" id="2021314"/>
    <lineage>
        <taxon>Bacteria</taxon>
        <taxon>Bacillati</taxon>
        <taxon>Bacillota</taxon>
        <taxon>Bacilli</taxon>
        <taxon>Bacillales</taxon>
        <taxon>Fictibacillaceae</taxon>
        <taxon>Fictibacillus</taxon>
    </lineage>
</organism>
<evidence type="ECO:0000256" key="3">
    <source>
        <dbReference type="ARBA" id="ARBA00022448"/>
    </source>
</evidence>
<dbReference type="PANTHER" id="PTHR30269">
    <property type="entry name" value="TRANSMEMBRANE PROTEIN YFCA"/>
    <property type="match status" value="1"/>
</dbReference>
<keyword evidence="5 8" id="KW-0812">Transmembrane</keyword>
<evidence type="ECO:0000256" key="7">
    <source>
        <dbReference type="ARBA" id="ARBA00023136"/>
    </source>
</evidence>
<protein>
    <recommendedName>
        <fullName evidence="8">Probable membrane transporter protein</fullName>
    </recommendedName>
</protein>
<dbReference type="RefSeq" id="WP_094250980.1">
    <property type="nucleotide sequence ID" value="NZ_JBHLXL010000001.1"/>
</dbReference>
<dbReference type="InterPro" id="IPR002781">
    <property type="entry name" value="TM_pro_TauE-like"/>
</dbReference>
<dbReference type="Pfam" id="PF01925">
    <property type="entry name" value="TauE"/>
    <property type="match status" value="1"/>
</dbReference>
<sequence length="245" mass="25803">MMMLLLFSIGIIATFLGTLAGGGGILSFPAMLLLGVPPHFAIASNKFSNTFSSFSSFFVLLKKKEVTFLTLVVPGAFSLAGGIAGSQAAAAIPPDVMKVAALVLLTFALLLTFMKKPDEKSGELERLPRSVYPYLFGIGAYDGMFGPGQGTLQMNLYLSKGFSVMKSIGFTRFNTFLSCIGAAVSYIASGFFLPEVALPLTAGSIIGAQLAVRTAGNLSKKQVLLMVRALTVILIVQLGIQLTGI</sequence>
<comment type="subcellular location">
    <subcellularLocation>
        <location evidence="1 8">Cell membrane</location>
        <topology evidence="1 8">Multi-pass membrane protein</topology>
    </subcellularLocation>
</comment>
<dbReference type="Proteomes" id="UP000215059">
    <property type="component" value="Unassembled WGS sequence"/>
</dbReference>
<feature type="transmembrane region" description="Helical" evidence="8">
    <location>
        <begin position="66"/>
        <end position="84"/>
    </location>
</feature>
<gene>
    <name evidence="9" type="ORF">CGZ90_03715</name>
</gene>